<keyword evidence="1" id="KW-0812">Transmembrane</keyword>
<dbReference type="Proteomes" id="UP000502433">
    <property type="component" value="Chromosome"/>
</dbReference>
<feature type="transmembrane region" description="Helical" evidence="1">
    <location>
        <begin position="6"/>
        <end position="23"/>
    </location>
</feature>
<protein>
    <submittedName>
        <fullName evidence="2">Uncharacterized protein</fullName>
    </submittedName>
</protein>
<reference evidence="2 3" key="1">
    <citation type="submission" date="2020-04" db="EMBL/GenBank/DDBJ databases">
        <title>Genome-Wide Identification of 5-Methylcytosine Sites in Bacterial Genomes By High-Throughput Sequencing of MspJI Restriction Fragments.</title>
        <authorList>
            <person name="Wu V."/>
        </authorList>
    </citation>
    <scope>NUCLEOTIDE SEQUENCE [LARGE SCALE GENOMIC DNA]</scope>
    <source>
        <strain evidence="2 3">CCAP 1403/13f</strain>
    </source>
</reference>
<reference evidence="2 3" key="2">
    <citation type="submission" date="2020-04" db="EMBL/GenBank/DDBJ databases">
        <authorList>
            <person name="Fomenkov A."/>
            <person name="Anton B.P."/>
            <person name="Roberts R.J."/>
        </authorList>
    </citation>
    <scope>NUCLEOTIDE SEQUENCE [LARGE SCALE GENOMIC DNA]</scope>
    <source>
        <strain evidence="2 3">CCAP 1403/13f</strain>
    </source>
</reference>
<evidence type="ECO:0000313" key="3">
    <source>
        <dbReference type="Proteomes" id="UP000502433"/>
    </source>
</evidence>
<keyword evidence="1" id="KW-0472">Membrane</keyword>
<dbReference type="KEGG" id="dfs:HGD76_11475"/>
<organism evidence="2 3">
    <name type="scientific">Dolichospermum flos-aquae CCAP 1403/13F</name>
    <dbReference type="NCBI Taxonomy" id="315271"/>
    <lineage>
        <taxon>Bacteria</taxon>
        <taxon>Bacillati</taxon>
        <taxon>Cyanobacteriota</taxon>
        <taxon>Cyanophyceae</taxon>
        <taxon>Nostocales</taxon>
        <taxon>Aphanizomenonaceae</taxon>
        <taxon>Dolichospermum</taxon>
    </lineage>
</organism>
<keyword evidence="1" id="KW-1133">Transmembrane helix</keyword>
<dbReference type="RefSeq" id="WP_168697429.1">
    <property type="nucleotide sequence ID" value="NZ_CP051206.1"/>
</dbReference>
<dbReference type="AlphaFoldDB" id="A0A6H2C5A8"/>
<evidence type="ECO:0000256" key="1">
    <source>
        <dbReference type="SAM" id="Phobius"/>
    </source>
</evidence>
<dbReference type="EMBL" id="CP051206">
    <property type="protein sequence ID" value="QJB47025.1"/>
    <property type="molecule type" value="Genomic_DNA"/>
</dbReference>
<gene>
    <name evidence="2" type="ORF">HGD76_11475</name>
</gene>
<sequence length="111" mass="12743">MVTIVVLINILISLMLLYLAQQLRKAKDTLAFITDTFNQYERASYAALHTVPANIYIGKEKIRNLRLENQILKQQIQQMRQILSLILLVRQISQGSFSFPSLKLKNPSKLG</sequence>
<accession>A0A6H2C5A8</accession>
<evidence type="ECO:0000313" key="2">
    <source>
        <dbReference type="EMBL" id="QJB47025.1"/>
    </source>
</evidence>
<name>A0A6H2C5A8_DOLFA</name>
<proteinExistence type="predicted"/>